<accession>A0A9D1W4Q0</accession>
<reference evidence="1" key="1">
    <citation type="journal article" date="2021" name="PeerJ">
        <title>Extensive microbial diversity within the chicken gut microbiome revealed by metagenomics and culture.</title>
        <authorList>
            <person name="Gilroy R."/>
            <person name="Ravi A."/>
            <person name="Getino M."/>
            <person name="Pursley I."/>
            <person name="Horton D.L."/>
            <person name="Alikhan N.F."/>
            <person name="Baker D."/>
            <person name="Gharbi K."/>
            <person name="Hall N."/>
            <person name="Watson M."/>
            <person name="Adriaenssens E.M."/>
            <person name="Foster-Nyarko E."/>
            <person name="Jarju S."/>
            <person name="Secka A."/>
            <person name="Antonio M."/>
            <person name="Oren A."/>
            <person name="Chaudhuri R.R."/>
            <person name="La Ragione R."/>
            <person name="Hildebrand F."/>
            <person name="Pallen M.J."/>
        </authorList>
    </citation>
    <scope>NUCLEOTIDE SEQUENCE</scope>
    <source>
        <strain evidence="1">ChiGjej4B4-12881</strain>
    </source>
</reference>
<comment type="caution">
    <text evidence="1">The sequence shown here is derived from an EMBL/GenBank/DDBJ whole genome shotgun (WGS) entry which is preliminary data.</text>
</comment>
<dbReference type="AlphaFoldDB" id="A0A9D1W4Q0"/>
<dbReference type="InterPro" id="IPR043779">
    <property type="entry name" value="DUF5721"/>
</dbReference>
<gene>
    <name evidence="1" type="ORF">IAA28_05125</name>
</gene>
<proteinExistence type="predicted"/>
<organism evidence="1 2">
    <name type="scientific">Candidatus Lachnoclostridium stercoripullorum</name>
    <dbReference type="NCBI Taxonomy" id="2838635"/>
    <lineage>
        <taxon>Bacteria</taxon>
        <taxon>Bacillati</taxon>
        <taxon>Bacillota</taxon>
        <taxon>Clostridia</taxon>
        <taxon>Lachnospirales</taxon>
        <taxon>Lachnospiraceae</taxon>
    </lineage>
</organism>
<dbReference type="Pfam" id="PF18988">
    <property type="entry name" value="DUF5721"/>
    <property type="match status" value="1"/>
</dbReference>
<protein>
    <submittedName>
        <fullName evidence="1">Uncharacterized protein</fullName>
    </submittedName>
</protein>
<sequence length="165" mass="18979">MIALKIEDLKGFTTKLFVRDTFDGLCVREARVATFSSFSIDGRIRPGYYTKDEREAEGIREYASWRMLRPFCFSLIKGKRLPGSFHIEFALGPEETAAFAGETGGNWRPEMVKGLYLGVRYENGELWCVTGLSLEGFTMDRSLEYRWDEAVKTFLRKNEIAFAEQ</sequence>
<reference evidence="1" key="2">
    <citation type="submission" date="2021-04" db="EMBL/GenBank/DDBJ databases">
        <authorList>
            <person name="Gilroy R."/>
        </authorList>
    </citation>
    <scope>NUCLEOTIDE SEQUENCE</scope>
    <source>
        <strain evidence="1">ChiGjej4B4-12881</strain>
    </source>
</reference>
<evidence type="ECO:0000313" key="2">
    <source>
        <dbReference type="Proteomes" id="UP000886780"/>
    </source>
</evidence>
<evidence type="ECO:0000313" key="1">
    <source>
        <dbReference type="EMBL" id="HIX52168.1"/>
    </source>
</evidence>
<name>A0A9D1W4Q0_9FIRM</name>
<dbReference type="Proteomes" id="UP000886780">
    <property type="component" value="Unassembled WGS sequence"/>
</dbReference>
<dbReference type="EMBL" id="DXEU01000090">
    <property type="protein sequence ID" value="HIX52168.1"/>
    <property type="molecule type" value="Genomic_DNA"/>
</dbReference>